<protein>
    <submittedName>
        <fullName evidence="1">Uncharacterized protein</fullName>
    </submittedName>
</protein>
<name>A0AAW1GS83_POPJA</name>
<gene>
    <name evidence="1" type="ORF">QE152_g41347</name>
</gene>
<organism evidence="1 2">
    <name type="scientific">Popillia japonica</name>
    <name type="common">Japanese beetle</name>
    <dbReference type="NCBI Taxonomy" id="7064"/>
    <lineage>
        <taxon>Eukaryota</taxon>
        <taxon>Metazoa</taxon>
        <taxon>Ecdysozoa</taxon>
        <taxon>Arthropoda</taxon>
        <taxon>Hexapoda</taxon>
        <taxon>Insecta</taxon>
        <taxon>Pterygota</taxon>
        <taxon>Neoptera</taxon>
        <taxon>Endopterygota</taxon>
        <taxon>Coleoptera</taxon>
        <taxon>Polyphaga</taxon>
        <taxon>Scarabaeiformia</taxon>
        <taxon>Scarabaeidae</taxon>
        <taxon>Rutelinae</taxon>
        <taxon>Popillia</taxon>
    </lineage>
</organism>
<keyword evidence="2" id="KW-1185">Reference proteome</keyword>
<accession>A0AAW1GS83</accession>
<dbReference type="EMBL" id="JASPKY010002997">
    <property type="protein sequence ID" value="KAK9667463.1"/>
    <property type="molecule type" value="Genomic_DNA"/>
</dbReference>
<reference evidence="1 2" key="1">
    <citation type="journal article" date="2024" name="BMC Genomics">
        <title>De novo assembly and annotation of Popillia japonica's genome with initial clues to its potential as an invasive pest.</title>
        <authorList>
            <person name="Cucini C."/>
            <person name="Boschi S."/>
            <person name="Funari R."/>
            <person name="Cardaioli E."/>
            <person name="Iannotti N."/>
            <person name="Marturano G."/>
            <person name="Paoli F."/>
            <person name="Bruttini M."/>
            <person name="Carapelli A."/>
            <person name="Frati F."/>
            <person name="Nardi F."/>
        </authorList>
    </citation>
    <scope>NUCLEOTIDE SEQUENCE [LARGE SCALE GENOMIC DNA]</scope>
    <source>
        <strain evidence="1">DMR45628</strain>
    </source>
</reference>
<evidence type="ECO:0000313" key="1">
    <source>
        <dbReference type="EMBL" id="KAK9667463.1"/>
    </source>
</evidence>
<comment type="caution">
    <text evidence="1">The sequence shown here is derived from an EMBL/GenBank/DDBJ whole genome shotgun (WGS) entry which is preliminary data.</text>
</comment>
<feature type="non-terminal residue" evidence="1">
    <location>
        <position position="1"/>
    </location>
</feature>
<proteinExistence type="predicted"/>
<evidence type="ECO:0000313" key="2">
    <source>
        <dbReference type="Proteomes" id="UP001458880"/>
    </source>
</evidence>
<dbReference type="Proteomes" id="UP001458880">
    <property type="component" value="Unassembled WGS sequence"/>
</dbReference>
<sequence>AGLRQYTITDGVVSEVGDPVIFTFGSFGNSGVFGGYSYAAAISSGYVSVNTLSSSTEYPVDLDTPA</sequence>
<dbReference type="AlphaFoldDB" id="A0AAW1GS83"/>